<evidence type="ECO:0000256" key="8">
    <source>
        <dbReference type="RuleBase" id="RU366017"/>
    </source>
</evidence>
<evidence type="ECO:0000313" key="11">
    <source>
        <dbReference type="WBParaSite" id="GPUH_0001602701-mRNA-1"/>
    </source>
</evidence>
<dbReference type="WBParaSite" id="GPUH_0001602701-mRNA-1">
    <property type="protein sequence ID" value="GPUH_0001602701-mRNA-1"/>
    <property type="gene ID" value="GPUH_0001602701"/>
</dbReference>
<dbReference type="Pfam" id="PF01697">
    <property type="entry name" value="Glyco_transf_92"/>
    <property type="match status" value="1"/>
</dbReference>
<evidence type="ECO:0000313" key="9">
    <source>
        <dbReference type="EMBL" id="VDN27079.1"/>
    </source>
</evidence>
<keyword evidence="6" id="KW-1133">Transmembrane helix</keyword>
<sequence>MLCSFWNSRSRLLRISICLTLLNISLSIFRDFLDEPTEAKFKTDNRNGGDFDEDMDYVLETIQYMHDLKIGKAEIRPVVEKEAKVRQYWWRCRLAKPNIVVLNDWLQNDDLSVYSATYDRRHSSLYPNNHVVQGMDFADDKPERLIEWVEMQLMAGADAITIYQYHVPRKMLQVLDYYARKKLLTVVSFSKNPQHIDTHKYVLILDVDEVIVPLKHDNWSAITDTVSTVFNHFALHRQHGNVRKTLYVNPDVALKLHYKEKCPIESGRQCEQLERVTVDDTSMDKYAEELTQRVTRVLKILKFIN</sequence>
<dbReference type="GO" id="GO:0016757">
    <property type="term" value="F:glycosyltransferase activity"/>
    <property type="evidence" value="ECO:0007669"/>
    <property type="project" value="UniProtKB-UniRule"/>
</dbReference>
<reference evidence="11" key="1">
    <citation type="submission" date="2016-06" db="UniProtKB">
        <authorList>
            <consortium name="WormBaseParasite"/>
        </authorList>
    </citation>
    <scope>IDENTIFICATION</scope>
</reference>
<keyword evidence="5" id="KW-0812">Transmembrane</keyword>
<proteinExistence type="inferred from homology"/>
<evidence type="ECO:0000256" key="6">
    <source>
        <dbReference type="ARBA" id="ARBA00022989"/>
    </source>
</evidence>
<keyword evidence="7" id="KW-0472">Membrane</keyword>
<keyword evidence="10" id="KW-1185">Reference proteome</keyword>
<evidence type="ECO:0000256" key="1">
    <source>
        <dbReference type="ARBA" id="ARBA00004167"/>
    </source>
</evidence>
<reference evidence="9 10" key="2">
    <citation type="submission" date="2018-11" db="EMBL/GenBank/DDBJ databases">
        <authorList>
            <consortium name="Pathogen Informatics"/>
        </authorList>
    </citation>
    <scope>NUCLEOTIDE SEQUENCE [LARGE SCALE GENOMIC DNA]</scope>
</reference>
<dbReference type="OrthoDB" id="2017643at2759"/>
<evidence type="ECO:0000256" key="4">
    <source>
        <dbReference type="ARBA" id="ARBA00022679"/>
    </source>
</evidence>
<dbReference type="GO" id="GO:0016020">
    <property type="term" value="C:membrane"/>
    <property type="evidence" value="ECO:0007669"/>
    <property type="project" value="UniProtKB-SubCell"/>
</dbReference>
<dbReference type="Proteomes" id="UP000271098">
    <property type="component" value="Unassembled WGS sequence"/>
</dbReference>
<dbReference type="GO" id="GO:0005737">
    <property type="term" value="C:cytoplasm"/>
    <property type="evidence" value="ECO:0007669"/>
    <property type="project" value="TreeGrafter"/>
</dbReference>
<keyword evidence="3 8" id="KW-0328">Glycosyltransferase</keyword>
<evidence type="ECO:0000256" key="7">
    <source>
        <dbReference type="ARBA" id="ARBA00023136"/>
    </source>
</evidence>
<gene>
    <name evidence="9" type="ORF">GPUH_LOCUS16003</name>
</gene>
<keyword evidence="4 8" id="KW-0808">Transferase</keyword>
<dbReference type="EMBL" id="UYRT01083174">
    <property type="protein sequence ID" value="VDN27079.1"/>
    <property type="molecule type" value="Genomic_DNA"/>
</dbReference>
<dbReference type="PANTHER" id="PTHR21461:SF69">
    <property type="entry name" value="GLYCOSYLTRANSFERASE FAMILY 92 PROTEIN"/>
    <property type="match status" value="1"/>
</dbReference>
<evidence type="ECO:0000313" key="10">
    <source>
        <dbReference type="Proteomes" id="UP000271098"/>
    </source>
</evidence>
<dbReference type="AlphaFoldDB" id="A0A183E4W4"/>
<comment type="similarity">
    <text evidence="2 8">Belongs to the glycosyltransferase 92 family.</text>
</comment>
<protein>
    <recommendedName>
        <fullName evidence="8">Glycosyltransferase family 92 protein</fullName>
        <ecNumber evidence="8">2.4.1.-</ecNumber>
    </recommendedName>
</protein>
<evidence type="ECO:0000256" key="5">
    <source>
        <dbReference type="ARBA" id="ARBA00022692"/>
    </source>
</evidence>
<dbReference type="InterPro" id="IPR008166">
    <property type="entry name" value="Glyco_transf_92"/>
</dbReference>
<evidence type="ECO:0000256" key="2">
    <source>
        <dbReference type="ARBA" id="ARBA00007647"/>
    </source>
</evidence>
<accession>A0A183E4W4</accession>
<evidence type="ECO:0000256" key="3">
    <source>
        <dbReference type="ARBA" id="ARBA00022676"/>
    </source>
</evidence>
<organism evidence="11">
    <name type="scientific">Gongylonema pulchrum</name>
    <dbReference type="NCBI Taxonomy" id="637853"/>
    <lineage>
        <taxon>Eukaryota</taxon>
        <taxon>Metazoa</taxon>
        <taxon>Ecdysozoa</taxon>
        <taxon>Nematoda</taxon>
        <taxon>Chromadorea</taxon>
        <taxon>Rhabditida</taxon>
        <taxon>Spirurina</taxon>
        <taxon>Spiruromorpha</taxon>
        <taxon>Spiruroidea</taxon>
        <taxon>Gongylonematidae</taxon>
        <taxon>Gongylonema</taxon>
    </lineage>
</organism>
<dbReference type="PANTHER" id="PTHR21461">
    <property type="entry name" value="GLYCOSYLTRANSFERASE FAMILY 92 PROTEIN"/>
    <property type="match status" value="1"/>
</dbReference>
<name>A0A183E4W4_9BILA</name>
<dbReference type="EC" id="2.4.1.-" evidence="8"/>
<comment type="subcellular location">
    <subcellularLocation>
        <location evidence="1">Membrane</location>
        <topology evidence="1">Single-pass membrane protein</topology>
    </subcellularLocation>
</comment>